<accession>A0ABV8CMC6</accession>
<evidence type="ECO:0000256" key="1">
    <source>
        <dbReference type="ARBA" id="ARBA00006315"/>
    </source>
</evidence>
<gene>
    <name evidence="2" type="primary">amrB</name>
    <name evidence="2" type="ORF">ACFOSS_06995</name>
</gene>
<organism evidence="2 3">
    <name type="scientific">Pseudaeromonas sharmana</name>
    <dbReference type="NCBI Taxonomy" id="328412"/>
    <lineage>
        <taxon>Bacteria</taxon>
        <taxon>Pseudomonadati</taxon>
        <taxon>Pseudomonadota</taxon>
        <taxon>Gammaproteobacteria</taxon>
        <taxon>Aeromonadales</taxon>
        <taxon>Aeromonadaceae</taxon>
        <taxon>Pseudaeromonas</taxon>
    </lineage>
</organism>
<dbReference type="PANTHER" id="PTHR11060">
    <property type="entry name" value="PROTEIN MEMO1"/>
    <property type="match status" value="1"/>
</dbReference>
<dbReference type="Gene3D" id="3.40.830.10">
    <property type="entry name" value="LigB-like"/>
    <property type="match status" value="1"/>
</dbReference>
<dbReference type="CDD" id="cd07361">
    <property type="entry name" value="MEMO_like"/>
    <property type="match status" value="1"/>
</dbReference>
<dbReference type="RefSeq" id="WP_377151469.1">
    <property type="nucleotide sequence ID" value="NZ_JBHSAF010000006.1"/>
</dbReference>
<evidence type="ECO:0000313" key="2">
    <source>
        <dbReference type="EMBL" id="MFC3913208.1"/>
    </source>
</evidence>
<evidence type="ECO:0000313" key="3">
    <source>
        <dbReference type="Proteomes" id="UP001595692"/>
    </source>
</evidence>
<dbReference type="InterPro" id="IPR002737">
    <property type="entry name" value="MEMO1_fam"/>
</dbReference>
<proteinExistence type="inferred from homology"/>
<dbReference type="PANTHER" id="PTHR11060:SF0">
    <property type="entry name" value="PROTEIN MEMO1"/>
    <property type="match status" value="1"/>
</dbReference>
<keyword evidence="3" id="KW-1185">Reference proteome</keyword>
<sequence length="261" mass="28631">MTQTRAPAVAGQFYPGDAETLSHWLQQHMQHPALEFTPPRMLILPHAGYIYSGDLAALGVCQLDASLHKRIIVLCPAHRMSFAGIALPSEACQGFATPLGDIPLDPLLLSALAGKPEVHRHDHPHQQEHAIEVLLPMLQHRLQHFTLLPIVVGNIAPKRLKMLLNPLLQQRSTLLIVSSDLSHYLSYQEAKAQDTVTLSQIMALEATLQPEQACGSTALNAALLLAARQGWRPRLLGQYNSGDMNGDKIRVVGYASLAFYA</sequence>
<protein>
    <submittedName>
        <fullName evidence="2">AmmeMemoRadiSam system protein B</fullName>
    </submittedName>
</protein>
<dbReference type="Pfam" id="PF01875">
    <property type="entry name" value="Memo"/>
    <property type="match status" value="1"/>
</dbReference>
<reference evidence="3" key="1">
    <citation type="journal article" date="2019" name="Int. J. Syst. Evol. Microbiol.">
        <title>The Global Catalogue of Microorganisms (GCM) 10K type strain sequencing project: providing services to taxonomists for standard genome sequencing and annotation.</title>
        <authorList>
            <consortium name="The Broad Institute Genomics Platform"/>
            <consortium name="The Broad Institute Genome Sequencing Center for Infectious Disease"/>
            <person name="Wu L."/>
            <person name="Ma J."/>
        </authorList>
    </citation>
    <scope>NUCLEOTIDE SEQUENCE [LARGE SCALE GENOMIC DNA]</scope>
    <source>
        <strain evidence="3">CCUG 54939</strain>
    </source>
</reference>
<dbReference type="EMBL" id="JBHSAF010000006">
    <property type="protein sequence ID" value="MFC3913208.1"/>
    <property type="molecule type" value="Genomic_DNA"/>
</dbReference>
<comment type="caution">
    <text evidence="2">The sequence shown here is derived from an EMBL/GenBank/DDBJ whole genome shotgun (WGS) entry which is preliminary data.</text>
</comment>
<dbReference type="NCBIfam" id="TIGR04336">
    <property type="entry name" value="AmmeMemoSam_B"/>
    <property type="match status" value="1"/>
</dbReference>
<dbReference type="Proteomes" id="UP001595692">
    <property type="component" value="Unassembled WGS sequence"/>
</dbReference>
<name>A0ABV8CMC6_9GAMM</name>
<comment type="similarity">
    <text evidence="1">Belongs to the MEMO1 family.</text>
</comment>